<comment type="caution">
    <text evidence="3">The sequence shown here is derived from an EMBL/GenBank/DDBJ whole genome shotgun (WGS) entry which is preliminary data.</text>
</comment>
<dbReference type="Gene3D" id="3.20.20.140">
    <property type="entry name" value="Metal-dependent hydrolases"/>
    <property type="match status" value="1"/>
</dbReference>
<protein>
    <submittedName>
        <fullName evidence="3">Hydrolase</fullName>
    </submittedName>
</protein>
<keyword evidence="4" id="KW-1185">Reference proteome</keyword>
<accession>A0ABS1CXH5</accession>
<dbReference type="GO" id="GO:0016787">
    <property type="term" value="F:hydrolase activity"/>
    <property type="evidence" value="ECO:0007669"/>
    <property type="project" value="UniProtKB-KW"/>
</dbReference>
<feature type="domain" description="Amidohydrolase-related" evidence="2">
    <location>
        <begin position="11"/>
        <end position="351"/>
    </location>
</feature>
<keyword evidence="3" id="KW-0378">Hydrolase</keyword>
<sequence length="358" mass="40224">MPMSADTRGAIDCDLHPALPGCMALLPYLDQHWREEITSRGLDNLDLSLWPPEAPLSVRQDWRPATGLAAGNLDLLREQVLEPFGTGIGILNTLFGAPALHNIDMAAALCRATNDWVAREWLDKDDRLRAGILVPVESPELAVQEIERRAPDRRFVQVLMLGAAETLLGRRANWPIFEAAERHGMPVALQVASATRYAPTANGWPTYLIEDHVNFAQTFQSQLLSLIAEGVFSRFPRLRLVLLNAGIGWVPSFLWRGTKEWRALRREVPWVDRDPAAIFRDHVRISVQPIDAPPDPADLAALLEIIGSDDLLLFATDWPHWRFEGTEALPPGLPERLRHRVLRENALATYPRLKESEP</sequence>
<dbReference type="Pfam" id="PF04909">
    <property type="entry name" value="Amidohydro_2"/>
    <property type="match status" value="1"/>
</dbReference>
<name>A0ABS1CXH5_9PROT</name>
<dbReference type="EMBL" id="NRSG01000051">
    <property type="protein sequence ID" value="MBK1658429.1"/>
    <property type="molecule type" value="Genomic_DNA"/>
</dbReference>
<evidence type="ECO:0000259" key="2">
    <source>
        <dbReference type="Pfam" id="PF04909"/>
    </source>
</evidence>
<dbReference type="InterPro" id="IPR006680">
    <property type="entry name" value="Amidohydro-rel"/>
</dbReference>
<evidence type="ECO:0000313" key="4">
    <source>
        <dbReference type="Proteomes" id="UP000697995"/>
    </source>
</evidence>
<dbReference type="InterPro" id="IPR032466">
    <property type="entry name" value="Metal_Hydrolase"/>
</dbReference>
<dbReference type="InterPro" id="IPR032465">
    <property type="entry name" value="ACMSD"/>
</dbReference>
<dbReference type="SUPFAM" id="SSF51556">
    <property type="entry name" value="Metallo-dependent hydrolases"/>
    <property type="match status" value="1"/>
</dbReference>
<dbReference type="PANTHER" id="PTHR21240">
    <property type="entry name" value="2-AMINO-3-CARBOXYLMUCONATE-6-SEMIALDEHYDE DECARBOXYLASE"/>
    <property type="match status" value="1"/>
</dbReference>
<dbReference type="Proteomes" id="UP000697995">
    <property type="component" value="Unassembled WGS sequence"/>
</dbReference>
<proteinExistence type="predicted"/>
<keyword evidence="1" id="KW-0456">Lyase</keyword>
<evidence type="ECO:0000313" key="3">
    <source>
        <dbReference type="EMBL" id="MBK1658429.1"/>
    </source>
</evidence>
<gene>
    <name evidence="3" type="ORF">CKO45_09315</name>
</gene>
<organism evidence="3 4">
    <name type="scientific">Paracraurococcus ruber</name>
    <dbReference type="NCBI Taxonomy" id="77675"/>
    <lineage>
        <taxon>Bacteria</taxon>
        <taxon>Pseudomonadati</taxon>
        <taxon>Pseudomonadota</taxon>
        <taxon>Alphaproteobacteria</taxon>
        <taxon>Acetobacterales</taxon>
        <taxon>Roseomonadaceae</taxon>
        <taxon>Paracraurococcus</taxon>
    </lineage>
</organism>
<reference evidence="3 4" key="1">
    <citation type="journal article" date="2020" name="Microorganisms">
        <title>Osmotic Adaptation and Compatible Solute Biosynthesis of Phototrophic Bacteria as Revealed from Genome Analyses.</title>
        <authorList>
            <person name="Imhoff J.F."/>
            <person name="Rahn T."/>
            <person name="Kunzel S."/>
            <person name="Keller A."/>
            <person name="Neulinger S.C."/>
        </authorList>
    </citation>
    <scope>NUCLEOTIDE SEQUENCE [LARGE SCALE GENOMIC DNA]</scope>
    <source>
        <strain evidence="3 4">DSM 15382</strain>
    </source>
</reference>
<dbReference type="PANTHER" id="PTHR21240:SF28">
    <property type="entry name" value="ISO-OROTATE DECARBOXYLASE (EUROFUNG)"/>
    <property type="match status" value="1"/>
</dbReference>
<evidence type="ECO:0000256" key="1">
    <source>
        <dbReference type="ARBA" id="ARBA00023239"/>
    </source>
</evidence>